<evidence type="ECO:0000313" key="3">
    <source>
        <dbReference type="EMBL" id="VVP65684.1"/>
    </source>
</evidence>
<protein>
    <submittedName>
        <fullName evidence="3">Actin cross-linking toxin VgrG1</fullName>
        <ecNumber evidence="3">6.3.2.-</ecNumber>
    </submittedName>
</protein>
<evidence type="ECO:0000259" key="2">
    <source>
        <dbReference type="Pfam" id="PF04717"/>
    </source>
</evidence>
<name>A0A5E7QV73_PSEFL</name>
<dbReference type="Gene3D" id="4.10.220.110">
    <property type="match status" value="1"/>
</dbReference>
<dbReference type="Gene3D" id="2.40.50.230">
    <property type="entry name" value="Gp5 N-terminal domain"/>
    <property type="match status" value="1"/>
</dbReference>
<dbReference type="InterPro" id="IPR037026">
    <property type="entry name" value="Vgr_OB-fold_dom_sf"/>
</dbReference>
<evidence type="ECO:0000313" key="4">
    <source>
        <dbReference type="Proteomes" id="UP000326611"/>
    </source>
</evidence>
<dbReference type="Gene3D" id="2.30.110.50">
    <property type="match status" value="1"/>
</dbReference>
<dbReference type="InterPro" id="IPR017847">
    <property type="entry name" value="T6SS_RhsGE_Vgr_subset"/>
</dbReference>
<feature type="domain" description="Gp5/Type VI secretion system Vgr protein OB-fold" evidence="2">
    <location>
        <begin position="364"/>
        <end position="438"/>
    </location>
</feature>
<dbReference type="EC" id="6.3.2.-" evidence="3"/>
<sequence>MHNDKESPFTLTLLHDVLNLPVLQFSGHEALNQPYRFDLEVLGPAPAMDLEHLLQQPAFLNLGHGHGVHGVLHSVSREHRGPRRIAYKLVLVPALQALDCHRSRRVFQHLSVPMILRQLLLENELSDSSYRFELATGHYPPRPFCIQYEETDLALLQRLCEEEGIHYHFEHQSDAHMLVFAEDCLSFPQEPLLMPFHGDTGDAGDSPTISELFQRHDAPPSTARLDSRNRGASGGDSAANHPFDPIMPPLPRPALEQRHRDQLARRDLERLRCRPLQIHGQSNHDRLRSAHIVQVSDHPLPGFNDQWLITQARHQGSALASDTPVMAPRYRNQFTAIPWSTVFRPELTQARPNIPGLQPARVNGAVGQPTTLDDRGRIQVSLWPAPDADPEAPGGLWVPVALATPGTAFDPSQLPLAGSDCLVGFLDGDADRPVFCASLAERPAPRSSRSREPQADTRLLLDWLTRPADPAP</sequence>
<dbReference type="SUPFAM" id="SSF69279">
    <property type="entry name" value="Phage tail proteins"/>
    <property type="match status" value="2"/>
</dbReference>
<dbReference type="Pfam" id="PF04717">
    <property type="entry name" value="Phage_base_V"/>
    <property type="match status" value="1"/>
</dbReference>
<feature type="region of interest" description="Disordered" evidence="1">
    <location>
        <begin position="215"/>
        <end position="257"/>
    </location>
</feature>
<reference evidence="3 4" key="1">
    <citation type="submission" date="2019-09" db="EMBL/GenBank/DDBJ databases">
        <authorList>
            <person name="Chandra G."/>
            <person name="Truman W A."/>
        </authorList>
    </citation>
    <scope>NUCLEOTIDE SEQUENCE [LARGE SCALE GENOMIC DNA]</scope>
    <source>
        <strain evidence="3">PS918</strain>
    </source>
</reference>
<accession>A0A5E7QV73</accession>
<dbReference type="Proteomes" id="UP000326611">
    <property type="component" value="Unassembled WGS sequence"/>
</dbReference>
<proteinExistence type="predicted"/>
<dbReference type="RefSeq" id="WP_150768398.1">
    <property type="nucleotide sequence ID" value="NZ_CABVIY010000001.1"/>
</dbReference>
<dbReference type="NCBIfam" id="TIGR03361">
    <property type="entry name" value="VI_Rhs_Vgr"/>
    <property type="match status" value="1"/>
</dbReference>
<dbReference type="AlphaFoldDB" id="A0A5E7QV73"/>
<dbReference type="Pfam" id="PF05954">
    <property type="entry name" value="Phage_GPD"/>
    <property type="match status" value="1"/>
</dbReference>
<organism evidence="3 4">
    <name type="scientific">Pseudomonas fluorescens</name>
    <dbReference type="NCBI Taxonomy" id="294"/>
    <lineage>
        <taxon>Bacteria</taxon>
        <taxon>Pseudomonadati</taxon>
        <taxon>Pseudomonadota</taxon>
        <taxon>Gammaproteobacteria</taxon>
        <taxon>Pseudomonadales</taxon>
        <taxon>Pseudomonadaceae</taxon>
        <taxon>Pseudomonas</taxon>
    </lineage>
</organism>
<dbReference type="GO" id="GO:0016874">
    <property type="term" value="F:ligase activity"/>
    <property type="evidence" value="ECO:0007669"/>
    <property type="project" value="UniProtKB-KW"/>
</dbReference>
<evidence type="ECO:0000256" key="1">
    <source>
        <dbReference type="SAM" id="MobiDB-lite"/>
    </source>
</evidence>
<dbReference type="InterPro" id="IPR006531">
    <property type="entry name" value="Gp5/Vgr_OB"/>
</dbReference>
<dbReference type="EMBL" id="CABVIY010000001">
    <property type="protein sequence ID" value="VVP65684.1"/>
    <property type="molecule type" value="Genomic_DNA"/>
</dbReference>
<feature type="region of interest" description="Disordered" evidence="1">
    <location>
        <begin position="441"/>
        <end position="472"/>
    </location>
</feature>
<dbReference type="OrthoDB" id="9762420at2"/>
<gene>
    <name evidence="3" type="primary">vgrG1</name>
    <name evidence="3" type="ORF">PS918_00184</name>
</gene>
<keyword evidence="3" id="KW-0436">Ligase</keyword>
<dbReference type="Gene3D" id="3.55.50.10">
    <property type="entry name" value="Baseplate protein-like domains"/>
    <property type="match status" value="1"/>
</dbReference>
<dbReference type="SUPFAM" id="SSF69255">
    <property type="entry name" value="gp5 N-terminal domain-like"/>
    <property type="match status" value="1"/>
</dbReference>